<dbReference type="HOGENOM" id="CLU_2027121_0_0_1"/>
<protein>
    <submittedName>
        <fullName evidence="1">Predicted protein</fullName>
    </submittedName>
</protein>
<sequence>MTLSKITSDGVYRIKVLNKDSYAKYIHDKPADPWVKLTSLDTSSNEQKVSFCAYPCNYWKISAVSGKTNVYTITNVVNIAGLNYKRTSETYWGYGYPQPKANAASLNWNIQESTIGGTKYAT</sequence>
<accession>B0CZR6</accession>
<dbReference type="GeneID" id="6072688"/>
<name>B0CZR6_LACBS</name>
<proteinExistence type="predicted"/>
<evidence type="ECO:0000313" key="1">
    <source>
        <dbReference type="EMBL" id="EDR12665.1"/>
    </source>
</evidence>
<dbReference type="AlphaFoldDB" id="B0CZR6"/>
<dbReference type="OrthoDB" id="301415at2759"/>
<reference evidence="1 2" key="1">
    <citation type="journal article" date="2008" name="Nature">
        <title>The genome of Laccaria bicolor provides insights into mycorrhizal symbiosis.</title>
        <authorList>
            <person name="Martin F."/>
            <person name="Aerts A."/>
            <person name="Ahren D."/>
            <person name="Brun A."/>
            <person name="Danchin E.G.J."/>
            <person name="Duchaussoy F."/>
            <person name="Gibon J."/>
            <person name="Kohler A."/>
            <person name="Lindquist E."/>
            <person name="Pereda V."/>
            <person name="Salamov A."/>
            <person name="Shapiro H.J."/>
            <person name="Wuyts J."/>
            <person name="Blaudez D."/>
            <person name="Buee M."/>
            <person name="Brokstein P."/>
            <person name="Canbaeck B."/>
            <person name="Cohen D."/>
            <person name="Courty P.E."/>
            <person name="Coutinho P.M."/>
            <person name="Delaruelle C."/>
            <person name="Detter J.C."/>
            <person name="Deveau A."/>
            <person name="DiFazio S."/>
            <person name="Duplessis S."/>
            <person name="Fraissinet-Tachet L."/>
            <person name="Lucic E."/>
            <person name="Frey-Klett P."/>
            <person name="Fourrey C."/>
            <person name="Feussner I."/>
            <person name="Gay G."/>
            <person name="Grimwood J."/>
            <person name="Hoegger P.J."/>
            <person name="Jain P."/>
            <person name="Kilaru S."/>
            <person name="Labbe J."/>
            <person name="Lin Y.C."/>
            <person name="Legue V."/>
            <person name="Le Tacon F."/>
            <person name="Marmeisse R."/>
            <person name="Melayah D."/>
            <person name="Montanini B."/>
            <person name="Muratet M."/>
            <person name="Nehls U."/>
            <person name="Niculita-Hirzel H."/>
            <person name="Oudot-Le Secq M.P."/>
            <person name="Peter M."/>
            <person name="Quesneville H."/>
            <person name="Rajashekar B."/>
            <person name="Reich M."/>
            <person name="Rouhier N."/>
            <person name="Schmutz J."/>
            <person name="Yin T."/>
            <person name="Chalot M."/>
            <person name="Henrissat B."/>
            <person name="Kuees U."/>
            <person name="Lucas S."/>
            <person name="Van de Peer Y."/>
            <person name="Podila G.K."/>
            <person name="Polle A."/>
            <person name="Pukkila P.J."/>
            <person name="Richardson P.M."/>
            <person name="Rouze P."/>
            <person name="Sanders I.R."/>
            <person name="Stajich J.E."/>
            <person name="Tunlid A."/>
            <person name="Tuskan G."/>
            <person name="Grigoriev I.V."/>
        </authorList>
    </citation>
    <scope>NUCLEOTIDE SEQUENCE [LARGE SCALE GENOMIC DNA]</scope>
    <source>
        <strain evidence="2">S238N-H82 / ATCC MYA-4686</strain>
    </source>
</reference>
<dbReference type="KEGG" id="lbc:LACBIDRAFT_323294"/>
<keyword evidence="2" id="KW-1185">Reference proteome</keyword>
<dbReference type="Proteomes" id="UP000001194">
    <property type="component" value="Unassembled WGS sequence"/>
</dbReference>
<organism evidence="2">
    <name type="scientific">Laccaria bicolor (strain S238N-H82 / ATCC MYA-4686)</name>
    <name type="common">Bicoloured deceiver</name>
    <name type="synonym">Laccaria laccata var. bicolor</name>
    <dbReference type="NCBI Taxonomy" id="486041"/>
    <lineage>
        <taxon>Eukaryota</taxon>
        <taxon>Fungi</taxon>
        <taxon>Dikarya</taxon>
        <taxon>Basidiomycota</taxon>
        <taxon>Agaricomycotina</taxon>
        <taxon>Agaricomycetes</taxon>
        <taxon>Agaricomycetidae</taxon>
        <taxon>Agaricales</taxon>
        <taxon>Agaricineae</taxon>
        <taxon>Hydnangiaceae</taxon>
        <taxon>Laccaria</taxon>
    </lineage>
</organism>
<evidence type="ECO:0000313" key="2">
    <source>
        <dbReference type="Proteomes" id="UP000001194"/>
    </source>
</evidence>
<gene>
    <name evidence="1" type="ORF">LACBIDRAFT_323294</name>
</gene>
<dbReference type="InParanoid" id="B0CZR6"/>
<dbReference type="RefSeq" id="XP_001876929.1">
    <property type="nucleotide sequence ID" value="XM_001876894.1"/>
</dbReference>
<dbReference type="EMBL" id="DS547094">
    <property type="protein sequence ID" value="EDR12665.1"/>
    <property type="molecule type" value="Genomic_DNA"/>
</dbReference>